<gene>
    <name evidence="1" type="ORF">CMUST_10510</name>
</gene>
<organism evidence="1 2">
    <name type="scientific">Corynebacterium mustelae</name>
    <dbReference type="NCBI Taxonomy" id="571915"/>
    <lineage>
        <taxon>Bacteria</taxon>
        <taxon>Bacillati</taxon>
        <taxon>Actinomycetota</taxon>
        <taxon>Actinomycetes</taxon>
        <taxon>Mycobacteriales</taxon>
        <taxon>Corynebacteriaceae</taxon>
        <taxon>Corynebacterium</taxon>
    </lineage>
</organism>
<sequence>MLNNGRKVSDAQPAKRLALIAIPIQAYFMLLCDHRGALVLLQSFMVQVVNEISRAGVKPPITAFKVSDFANVAFLHCSMG</sequence>
<dbReference type="AlphaFoldDB" id="A0A0G3H3L0"/>
<evidence type="ECO:0000313" key="1">
    <source>
        <dbReference type="EMBL" id="AKK06418.1"/>
    </source>
</evidence>
<dbReference type="Proteomes" id="UP000035199">
    <property type="component" value="Chromosome"/>
</dbReference>
<accession>A0A0G3H3L0</accession>
<name>A0A0G3H3L0_9CORY</name>
<dbReference type="EMBL" id="CP011542">
    <property type="protein sequence ID" value="AKK06418.1"/>
    <property type="molecule type" value="Genomic_DNA"/>
</dbReference>
<protein>
    <submittedName>
        <fullName evidence="1">Uncharacterized protein</fullName>
    </submittedName>
</protein>
<keyword evidence="2" id="KW-1185">Reference proteome</keyword>
<proteinExistence type="predicted"/>
<evidence type="ECO:0000313" key="2">
    <source>
        <dbReference type="Proteomes" id="UP000035199"/>
    </source>
</evidence>
<dbReference type="PATRIC" id="fig|571915.4.peg.2236"/>
<reference evidence="1 2" key="1">
    <citation type="journal article" date="2015" name="Genome Announc.">
        <title>Complete Genome Sequence of the Type Strain Corynebacterium mustelae DSM 45274, Isolated from Various Tissues of a Male Ferret with Lethal Sepsis.</title>
        <authorList>
            <person name="Ruckert C."/>
            <person name="Eimer J."/>
            <person name="Winkler A."/>
            <person name="Tauch A."/>
        </authorList>
    </citation>
    <scope>NUCLEOTIDE SEQUENCE [LARGE SCALE GENOMIC DNA]</scope>
    <source>
        <strain evidence="1 2">DSM 45274</strain>
    </source>
</reference>
<dbReference type="STRING" id="571915.CMUST_10510"/>
<dbReference type="KEGG" id="cmv:CMUST_10510"/>
<reference evidence="2" key="2">
    <citation type="submission" date="2015-05" db="EMBL/GenBank/DDBJ databases">
        <title>Complete genome sequence of Corynebacterium mustelae DSM 45274, isolated from various tissues of a male ferret with lethal sepsis.</title>
        <authorList>
            <person name="Ruckert C."/>
            <person name="Albersmeier A."/>
            <person name="Winkler A."/>
            <person name="Tauch A."/>
        </authorList>
    </citation>
    <scope>NUCLEOTIDE SEQUENCE [LARGE SCALE GENOMIC DNA]</scope>
    <source>
        <strain evidence="2">DSM 45274</strain>
    </source>
</reference>